<sequence>MRVLMLSTDQNIFKAGSEVQARMIEYGQLVQELHIITYTKHNPNDYPSAAKKISNNVWAYSTNTSWKPLYFRDAYRIGKKIINQLPITHAYRQAGNYQLLITAQDPFETGLAGYLLKRKFGLPLQIQIHTDFLSPYFWQESFKNKIRVLLGKWLVKKADCLRVVSQRIKNSILRSSQDLRSCDDPNIHVLPIFVDMEKIKNAPIKTDLHKKYPGYDFIILMASRLTREKNIGMAIEAMAELFNVRTSEVQSIERSILLLIVGDGPEREALRLKAKSYNLKSNIVFESWTDDLISYYKTADLFMLTSNYEGYGRTLVEAGASGCPALTTDVGVAPEIIKFGESGIIIKPRDTKALAESILEIMRSRQNYRGRIGEGVIKNKNEYLSQYKKTFSFCSSRKN</sequence>
<dbReference type="SUPFAM" id="SSF53756">
    <property type="entry name" value="UDP-Glycosyltransferase/glycogen phosphorylase"/>
    <property type="match status" value="1"/>
</dbReference>
<dbReference type="Proteomes" id="UP000177942">
    <property type="component" value="Unassembled WGS sequence"/>
</dbReference>
<comment type="caution">
    <text evidence="2">The sequence shown here is derived from an EMBL/GenBank/DDBJ whole genome shotgun (WGS) entry which is preliminary data.</text>
</comment>
<protein>
    <recommendedName>
        <fullName evidence="1">Glycosyl transferase family 1 domain-containing protein</fullName>
    </recommendedName>
</protein>
<feature type="domain" description="Glycosyl transferase family 1" evidence="1">
    <location>
        <begin position="215"/>
        <end position="374"/>
    </location>
</feature>
<dbReference type="Pfam" id="PF00534">
    <property type="entry name" value="Glycos_transf_1"/>
    <property type="match status" value="1"/>
</dbReference>
<dbReference type="CDD" id="cd03801">
    <property type="entry name" value="GT4_PimA-like"/>
    <property type="match status" value="1"/>
</dbReference>
<dbReference type="PANTHER" id="PTHR12526">
    <property type="entry name" value="GLYCOSYLTRANSFERASE"/>
    <property type="match status" value="1"/>
</dbReference>
<evidence type="ECO:0000313" key="3">
    <source>
        <dbReference type="Proteomes" id="UP000177942"/>
    </source>
</evidence>
<dbReference type="EMBL" id="MHJJ01000011">
    <property type="protein sequence ID" value="OGY65364.1"/>
    <property type="molecule type" value="Genomic_DNA"/>
</dbReference>
<dbReference type="Gene3D" id="3.40.50.2000">
    <property type="entry name" value="Glycogen Phosphorylase B"/>
    <property type="match status" value="2"/>
</dbReference>
<evidence type="ECO:0000259" key="1">
    <source>
        <dbReference type="Pfam" id="PF00534"/>
    </source>
</evidence>
<dbReference type="AlphaFoldDB" id="A0A1G1ZLD7"/>
<reference evidence="2 3" key="1">
    <citation type="journal article" date="2016" name="Nat. Commun.">
        <title>Thousands of microbial genomes shed light on interconnected biogeochemical processes in an aquifer system.</title>
        <authorList>
            <person name="Anantharaman K."/>
            <person name="Brown C.T."/>
            <person name="Hug L.A."/>
            <person name="Sharon I."/>
            <person name="Castelle C.J."/>
            <person name="Probst A.J."/>
            <person name="Thomas B.C."/>
            <person name="Singh A."/>
            <person name="Wilkins M.J."/>
            <person name="Karaoz U."/>
            <person name="Brodie E.L."/>
            <person name="Williams K.H."/>
            <person name="Hubbard S.S."/>
            <person name="Banfield J.F."/>
        </authorList>
    </citation>
    <scope>NUCLEOTIDE SEQUENCE [LARGE SCALE GENOMIC DNA]</scope>
</reference>
<evidence type="ECO:0000313" key="2">
    <source>
        <dbReference type="EMBL" id="OGY65364.1"/>
    </source>
</evidence>
<accession>A0A1G1ZLD7</accession>
<proteinExistence type="predicted"/>
<dbReference type="PANTHER" id="PTHR12526:SF625">
    <property type="entry name" value="PHOSPHATIDYLINOSITOL GLYCAN-CLASS A"/>
    <property type="match status" value="1"/>
</dbReference>
<dbReference type="GO" id="GO:0016757">
    <property type="term" value="F:glycosyltransferase activity"/>
    <property type="evidence" value="ECO:0007669"/>
    <property type="project" value="InterPro"/>
</dbReference>
<dbReference type="InterPro" id="IPR001296">
    <property type="entry name" value="Glyco_trans_1"/>
</dbReference>
<dbReference type="STRING" id="1798407.A3A16_02865"/>
<gene>
    <name evidence="2" type="ORF">A3A16_02865</name>
</gene>
<name>A0A1G1ZLD7_9BACT</name>
<organism evidence="2 3">
    <name type="scientific">Candidatus Harrisonbacteria bacterium RIFCSPLOWO2_01_FULL_44_18</name>
    <dbReference type="NCBI Taxonomy" id="1798407"/>
    <lineage>
        <taxon>Bacteria</taxon>
        <taxon>Candidatus Harrisoniibacteriota</taxon>
    </lineage>
</organism>